<dbReference type="EMBL" id="KK914480">
    <property type="protein sequence ID" value="KDP35690.1"/>
    <property type="molecule type" value="Genomic_DNA"/>
</dbReference>
<proteinExistence type="predicted"/>
<evidence type="ECO:0000256" key="1">
    <source>
        <dbReference type="SAM" id="MobiDB-lite"/>
    </source>
</evidence>
<gene>
    <name evidence="2" type="ORF">JCGZ_10876</name>
</gene>
<sequence length="267" mass="29782">MVWTYGPGVVVSLTGSSSALLRFTLNCLNLVTGVGVRVPDIPWGPESDTLAEARRIPRYLAHRHHTFSSSEDLHYCRRYLNDRALADEGDAWTAYALRVRAEALTRSRVLLQGYWVDRYFLGERVLEIRTATAQRRVPIAPPRHMCVSDGMTPKDRLLEYGGFPADDFLVPGDYTFYLSSRLQTKLPDDRRRHRTPAFYGAQAEADVPAGPTGIVPGDVPFPPGMEVTLDPALGLKPSLAIPADLRQVPPQLQPDPEHATHVPAQRY</sequence>
<protein>
    <recommendedName>
        <fullName evidence="4">Aminotransferase-like plant mobile domain-containing protein</fullName>
    </recommendedName>
</protein>
<reference evidence="2 3" key="1">
    <citation type="journal article" date="2014" name="PLoS ONE">
        <title>Global Analysis of Gene Expression Profiles in Physic Nut (Jatropha curcas L.) Seedlings Exposed to Salt Stress.</title>
        <authorList>
            <person name="Zhang L."/>
            <person name="Zhang C."/>
            <person name="Wu P."/>
            <person name="Chen Y."/>
            <person name="Li M."/>
            <person name="Jiang H."/>
            <person name="Wu G."/>
        </authorList>
    </citation>
    <scope>NUCLEOTIDE SEQUENCE [LARGE SCALE GENOMIC DNA]</scope>
    <source>
        <strain evidence="3">cv. GZQX0401</strain>
        <tissue evidence="2">Young leaves</tissue>
    </source>
</reference>
<evidence type="ECO:0008006" key="4">
    <source>
        <dbReference type="Google" id="ProtNLM"/>
    </source>
</evidence>
<evidence type="ECO:0000313" key="2">
    <source>
        <dbReference type="EMBL" id="KDP35690.1"/>
    </source>
</evidence>
<organism evidence="2 3">
    <name type="scientific">Jatropha curcas</name>
    <name type="common">Barbados nut</name>
    <dbReference type="NCBI Taxonomy" id="180498"/>
    <lineage>
        <taxon>Eukaryota</taxon>
        <taxon>Viridiplantae</taxon>
        <taxon>Streptophyta</taxon>
        <taxon>Embryophyta</taxon>
        <taxon>Tracheophyta</taxon>
        <taxon>Spermatophyta</taxon>
        <taxon>Magnoliopsida</taxon>
        <taxon>eudicotyledons</taxon>
        <taxon>Gunneridae</taxon>
        <taxon>Pentapetalae</taxon>
        <taxon>rosids</taxon>
        <taxon>fabids</taxon>
        <taxon>Malpighiales</taxon>
        <taxon>Euphorbiaceae</taxon>
        <taxon>Crotonoideae</taxon>
        <taxon>Jatropheae</taxon>
        <taxon>Jatropha</taxon>
    </lineage>
</organism>
<keyword evidence="3" id="KW-1185">Reference proteome</keyword>
<accession>A0A067KTV1</accession>
<dbReference type="AlphaFoldDB" id="A0A067KTV1"/>
<feature type="region of interest" description="Disordered" evidence="1">
    <location>
        <begin position="248"/>
        <end position="267"/>
    </location>
</feature>
<evidence type="ECO:0000313" key="3">
    <source>
        <dbReference type="Proteomes" id="UP000027138"/>
    </source>
</evidence>
<dbReference type="Proteomes" id="UP000027138">
    <property type="component" value="Unassembled WGS sequence"/>
</dbReference>
<name>A0A067KTV1_JATCU</name>